<dbReference type="InParanoid" id="A0A1X7T5J8"/>
<protein>
    <recommendedName>
        <fullName evidence="2">Death domain-containing protein</fullName>
    </recommendedName>
</protein>
<evidence type="ECO:0000313" key="1">
    <source>
        <dbReference type="EnsemblMetazoa" id="Aqu2.1.09781_001"/>
    </source>
</evidence>
<organism evidence="1">
    <name type="scientific">Amphimedon queenslandica</name>
    <name type="common">Sponge</name>
    <dbReference type="NCBI Taxonomy" id="400682"/>
    <lineage>
        <taxon>Eukaryota</taxon>
        <taxon>Metazoa</taxon>
        <taxon>Porifera</taxon>
        <taxon>Demospongiae</taxon>
        <taxon>Heteroscleromorpha</taxon>
        <taxon>Haplosclerida</taxon>
        <taxon>Niphatidae</taxon>
        <taxon>Amphimedon</taxon>
    </lineage>
</organism>
<name>A0A1X7T5J8_AMPQE</name>
<accession>A0A1X7T5J8</accession>
<dbReference type="AlphaFoldDB" id="A0A1X7T5J8"/>
<reference evidence="1" key="1">
    <citation type="submission" date="2017-05" db="UniProtKB">
        <authorList>
            <consortium name="EnsemblMetazoa"/>
        </authorList>
    </citation>
    <scope>IDENTIFICATION</scope>
</reference>
<dbReference type="EnsemblMetazoa" id="Aqu2.1.09781_001">
    <property type="protein sequence ID" value="Aqu2.1.09781_001"/>
    <property type="gene ID" value="Aqu2.1.09781"/>
</dbReference>
<sequence>MLIRFLKIMELCEEISPFFLRITNLHQLAVEEEEGGRERREERLLHFPCLLSRDRPDEMTSQVYQFGWCLQCTSKHHFFPPRYFHILSLRLAYKLALPQEDEKLKRRCTFWKNGLHWFNGHGVGSLVEIVDESQCVLVMMSFEKGYNDNMVSEIRDVIGEVMSVYKESCPSLEVKELVIDPKELAYPVNTLRERTVYSVKAVMSAIAKREDFVVSTTSIKQAKLKEILADESLSNISNLSLLGGRDIKEVIRITEEFKTTLTPIKLDIKDLDIVIEELTILNHLPCHIWHDLGLQLGLYQPTLEDITKDNGDSKKCFRECMS</sequence>
<proteinExistence type="predicted"/>
<evidence type="ECO:0008006" key="2">
    <source>
        <dbReference type="Google" id="ProtNLM"/>
    </source>
</evidence>